<keyword evidence="3" id="KW-1185">Reference proteome</keyword>
<dbReference type="EMBL" id="KN824347">
    <property type="protein sequence ID" value="KIM22825.1"/>
    <property type="molecule type" value="Genomic_DNA"/>
</dbReference>
<dbReference type="HOGENOM" id="CLU_1316119_0_0_1"/>
<dbReference type="AlphaFoldDB" id="A0A0C3ADU5"/>
<name>A0A0C3ADU5_SERVB</name>
<evidence type="ECO:0000256" key="1">
    <source>
        <dbReference type="SAM" id="MobiDB-lite"/>
    </source>
</evidence>
<reference evidence="2 3" key="1">
    <citation type="submission" date="2014-04" db="EMBL/GenBank/DDBJ databases">
        <authorList>
            <consortium name="DOE Joint Genome Institute"/>
            <person name="Kuo A."/>
            <person name="Zuccaro A."/>
            <person name="Kohler A."/>
            <person name="Nagy L.G."/>
            <person name="Floudas D."/>
            <person name="Copeland A."/>
            <person name="Barry K.W."/>
            <person name="Cichocki N."/>
            <person name="Veneault-Fourrey C."/>
            <person name="LaButti K."/>
            <person name="Lindquist E.A."/>
            <person name="Lipzen A."/>
            <person name="Lundell T."/>
            <person name="Morin E."/>
            <person name="Murat C."/>
            <person name="Sun H."/>
            <person name="Tunlid A."/>
            <person name="Henrissat B."/>
            <person name="Grigoriev I.V."/>
            <person name="Hibbett D.S."/>
            <person name="Martin F."/>
            <person name="Nordberg H.P."/>
            <person name="Cantor M.N."/>
            <person name="Hua S.X."/>
        </authorList>
    </citation>
    <scope>NUCLEOTIDE SEQUENCE [LARGE SCALE GENOMIC DNA]</scope>
    <source>
        <strain evidence="2 3">MAFF 305830</strain>
    </source>
</reference>
<evidence type="ECO:0000313" key="3">
    <source>
        <dbReference type="Proteomes" id="UP000054097"/>
    </source>
</evidence>
<proteinExistence type="predicted"/>
<evidence type="ECO:0000313" key="2">
    <source>
        <dbReference type="EMBL" id="KIM22825.1"/>
    </source>
</evidence>
<feature type="region of interest" description="Disordered" evidence="1">
    <location>
        <begin position="129"/>
        <end position="149"/>
    </location>
</feature>
<accession>A0A0C3ADU5</accession>
<protein>
    <submittedName>
        <fullName evidence="2">Uncharacterized protein</fullName>
    </submittedName>
</protein>
<gene>
    <name evidence="2" type="ORF">M408DRAFT_332697</name>
</gene>
<dbReference type="Proteomes" id="UP000054097">
    <property type="component" value="Unassembled WGS sequence"/>
</dbReference>
<organism evidence="2 3">
    <name type="scientific">Serendipita vermifera MAFF 305830</name>
    <dbReference type="NCBI Taxonomy" id="933852"/>
    <lineage>
        <taxon>Eukaryota</taxon>
        <taxon>Fungi</taxon>
        <taxon>Dikarya</taxon>
        <taxon>Basidiomycota</taxon>
        <taxon>Agaricomycotina</taxon>
        <taxon>Agaricomycetes</taxon>
        <taxon>Sebacinales</taxon>
        <taxon>Serendipitaceae</taxon>
        <taxon>Serendipita</taxon>
    </lineage>
</organism>
<reference evidence="3" key="2">
    <citation type="submission" date="2015-01" db="EMBL/GenBank/DDBJ databases">
        <title>Evolutionary Origins and Diversification of the Mycorrhizal Mutualists.</title>
        <authorList>
            <consortium name="DOE Joint Genome Institute"/>
            <consortium name="Mycorrhizal Genomics Consortium"/>
            <person name="Kohler A."/>
            <person name="Kuo A."/>
            <person name="Nagy L.G."/>
            <person name="Floudas D."/>
            <person name="Copeland A."/>
            <person name="Barry K.W."/>
            <person name="Cichocki N."/>
            <person name="Veneault-Fourrey C."/>
            <person name="LaButti K."/>
            <person name="Lindquist E.A."/>
            <person name="Lipzen A."/>
            <person name="Lundell T."/>
            <person name="Morin E."/>
            <person name="Murat C."/>
            <person name="Riley R."/>
            <person name="Ohm R."/>
            <person name="Sun H."/>
            <person name="Tunlid A."/>
            <person name="Henrissat B."/>
            <person name="Grigoriev I.V."/>
            <person name="Hibbett D.S."/>
            <person name="Martin F."/>
        </authorList>
    </citation>
    <scope>NUCLEOTIDE SEQUENCE [LARGE SCALE GENOMIC DNA]</scope>
    <source>
        <strain evidence="3">MAFF 305830</strain>
    </source>
</reference>
<sequence>MEPSPAPAPQATVHEFLTNPEILDPLSAPSVSTSLVSISQSNGNGNSLAQVNCSVDTNISRGMAYYNKLDGETRPDTTVHAADMLEPPQGPHSTTNSFLNPQKALPSKMVFVSDASPVVLGVRTGQLGNQSTSVRPVKQPRGTEIARSSSKQEVWNHDFAPNAEWPQEELDELMHCLKEKDVYTSIYRSGTIRHPNYFEPLAKAFPITL</sequence>